<name>A0A8K0CSW7_IGNLU</name>
<sequence length="328" mass="37231">MPTIKEIGDSSEDNSDTNPEKQLQLFVKQMLQSRLFIGNFQEKRYVDSLQSYRDVIVISNEETDLVRDLEVVKNRLYGFYGQDLWIGITGPDMVGAPAGNCLWVELPDEIFGSYWYKISKVRFRPNEVLLRLKVIRPVSTNIPASTDSFTTPKKTSKCNTDNADGENNENEQEDNPIKLLQRSLNESFISAKNSLCLFLTTVVTIRNTKEAIKFSSVLLAALLTGAVRFFEYLGDFTIKFMREASVFLKAASPIIIACINLIGKIIGGFYLLILGIWRDRKGPPPTYSSPYVNRNGNLHGYNTVYFRRALPMPPRDNYRSGVRITPLD</sequence>
<evidence type="ECO:0000256" key="2">
    <source>
        <dbReference type="SAM" id="Phobius"/>
    </source>
</evidence>
<accession>A0A8K0CSW7</accession>
<feature type="transmembrane region" description="Helical" evidence="2">
    <location>
        <begin position="250"/>
        <end position="273"/>
    </location>
</feature>
<organism evidence="3 4">
    <name type="scientific">Ignelater luminosus</name>
    <name type="common">Cucubano</name>
    <name type="synonym">Pyrophorus luminosus</name>
    <dbReference type="NCBI Taxonomy" id="2038154"/>
    <lineage>
        <taxon>Eukaryota</taxon>
        <taxon>Metazoa</taxon>
        <taxon>Ecdysozoa</taxon>
        <taxon>Arthropoda</taxon>
        <taxon>Hexapoda</taxon>
        <taxon>Insecta</taxon>
        <taxon>Pterygota</taxon>
        <taxon>Neoptera</taxon>
        <taxon>Endopterygota</taxon>
        <taxon>Coleoptera</taxon>
        <taxon>Polyphaga</taxon>
        <taxon>Elateriformia</taxon>
        <taxon>Elateroidea</taxon>
        <taxon>Elateridae</taxon>
        <taxon>Agrypninae</taxon>
        <taxon>Pyrophorini</taxon>
        <taxon>Ignelater</taxon>
    </lineage>
</organism>
<feature type="transmembrane region" description="Helical" evidence="2">
    <location>
        <begin position="211"/>
        <end position="230"/>
    </location>
</feature>
<dbReference type="OrthoDB" id="6362496at2759"/>
<dbReference type="EMBL" id="VTPC01008294">
    <property type="protein sequence ID" value="KAF2893004.1"/>
    <property type="molecule type" value="Genomic_DNA"/>
</dbReference>
<gene>
    <name evidence="3" type="ORF">ILUMI_13180</name>
</gene>
<keyword evidence="2" id="KW-0812">Transmembrane</keyword>
<evidence type="ECO:0000256" key="1">
    <source>
        <dbReference type="SAM" id="MobiDB-lite"/>
    </source>
</evidence>
<evidence type="ECO:0000313" key="3">
    <source>
        <dbReference type="EMBL" id="KAF2893004.1"/>
    </source>
</evidence>
<reference evidence="3" key="1">
    <citation type="submission" date="2019-08" db="EMBL/GenBank/DDBJ databases">
        <title>The genome of the North American firefly Photinus pyralis.</title>
        <authorList>
            <consortium name="Photinus pyralis genome working group"/>
            <person name="Fallon T.R."/>
            <person name="Sander Lower S.E."/>
            <person name="Weng J.-K."/>
        </authorList>
    </citation>
    <scope>NUCLEOTIDE SEQUENCE</scope>
    <source>
        <strain evidence="3">TRF0915ILg1</strain>
        <tissue evidence="3">Whole body</tissue>
    </source>
</reference>
<proteinExistence type="predicted"/>
<keyword evidence="2" id="KW-0472">Membrane</keyword>
<dbReference type="AlphaFoldDB" id="A0A8K0CSW7"/>
<comment type="caution">
    <text evidence="3">The sequence shown here is derived from an EMBL/GenBank/DDBJ whole genome shotgun (WGS) entry which is preliminary data.</text>
</comment>
<feature type="compositionally biased region" description="Acidic residues" evidence="1">
    <location>
        <begin position="163"/>
        <end position="174"/>
    </location>
</feature>
<keyword evidence="2" id="KW-1133">Transmembrane helix</keyword>
<dbReference type="Proteomes" id="UP000801492">
    <property type="component" value="Unassembled WGS sequence"/>
</dbReference>
<evidence type="ECO:0000313" key="4">
    <source>
        <dbReference type="Proteomes" id="UP000801492"/>
    </source>
</evidence>
<keyword evidence="4" id="KW-1185">Reference proteome</keyword>
<protein>
    <submittedName>
        <fullName evidence="3">Uncharacterized protein</fullName>
    </submittedName>
</protein>
<feature type="region of interest" description="Disordered" evidence="1">
    <location>
        <begin position="146"/>
        <end position="174"/>
    </location>
</feature>